<keyword evidence="5" id="KW-0520">NAD</keyword>
<dbReference type="InterPro" id="IPR046346">
    <property type="entry name" value="Aminoacid_DH-like_N_sf"/>
</dbReference>
<dbReference type="InterPro" id="IPR036291">
    <property type="entry name" value="NAD(P)-bd_dom_sf"/>
</dbReference>
<dbReference type="EMBL" id="MFLL01000001">
    <property type="protein sequence ID" value="OGG70798.1"/>
    <property type="molecule type" value="Genomic_DNA"/>
</dbReference>
<dbReference type="Pfam" id="PF00208">
    <property type="entry name" value="ELFV_dehydrog"/>
    <property type="match status" value="1"/>
</dbReference>
<evidence type="ECO:0000256" key="1">
    <source>
        <dbReference type="ARBA" id="ARBA00006382"/>
    </source>
</evidence>
<gene>
    <name evidence="9" type="ORF">A3C20_04745</name>
</gene>
<sequence>MRANPWETAQTQLQKAAQALSLDPLLLARLSQPDRIVEVSLPLKMDDGSVRVFSGFRVQHNNIRGPYKGGTRYHPDVDMDEVKALSFWMTMKNALVDVPFGGGKGGIAVNPKELSEGELERLTREFTRRLAPVIGPELDVPAPDVNTNGKIMDWIRDEYEKTVGHPALSVVTGKPLGAGGSEGRTEATGLGGSFALDEILRLRGVSGKGKTVAIQGFGNVGSYLARYLQKSGYKVVALSDSKSAIFSGKGFNDIDALEVFKKEHGSFAGYPAAKAIRNDEILTLPVDIVVPAALENALTADIAKGVKASVVLEMANGPTTPEAEEILRANNVTVIPDILANSGGVAVSYFEWFQNRRDERWTKAEVFKKLEKKMRAASDAVFRTARERGVTLRDAAYVVAIERLASE</sequence>
<feature type="binding site" evidence="5">
    <location>
        <position position="188"/>
    </location>
    <ligand>
        <name>NAD(+)</name>
        <dbReference type="ChEBI" id="CHEBI:57540"/>
    </ligand>
</feature>
<evidence type="ECO:0000256" key="4">
    <source>
        <dbReference type="PIRSR" id="PIRSR000185-1"/>
    </source>
</evidence>
<dbReference type="GO" id="GO:0000166">
    <property type="term" value="F:nucleotide binding"/>
    <property type="evidence" value="ECO:0007669"/>
    <property type="project" value="UniProtKB-KW"/>
</dbReference>
<dbReference type="GO" id="GO:0006538">
    <property type="term" value="P:L-glutamate catabolic process"/>
    <property type="evidence" value="ECO:0007669"/>
    <property type="project" value="TreeGrafter"/>
</dbReference>
<evidence type="ECO:0000313" key="10">
    <source>
        <dbReference type="Proteomes" id="UP000176914"/>
    </source>
</evidence>
<dbReference type="SMART" id="SM00839">
    <property type="entry name" value="ELFV_dehydrog"/>
    <property type="match status" value="1"/>
</dbReference>
<organism evidence="9 10">
    <name type="scientific">Candidatus Kaiserbacteria bacterium RIFCSPHIGHO2_02_FULL_55_25</name>
    <dbReference type="NCBI Taxonomy" id="1798498"/>
    <lineage>
        <taxon>Bacteria</taxon>
        <taxon>Candidatus Kaiseribacteriota</taxon>
    </lineage>
</organism>
<evidence type="ECO:0000313" key="9">
    <source>
        <dbReference type="EMBL" id="OGG70798.1"/>
    </source>
</evidence>
<evidence type="ECO:0000256" key="3">
    <source>
        <dbReference type="PIRNR" id="PIRNR000185"/>
    </source>
</evidence>
<dbReference type="InterPro" id="IPR006095">
    <property type="entry name" value="Glu/Leu/Phe/Val/Trp_DH"/>
</dbReference>
<dbReference type="Proteomes" id="UP000176914">
    <property type="component" value="Unassembled WGS sequence"/>
</dbReference>
<dbReference type="InterPro" id="IPR006096">
    <property type="entry name" value="Glu/Leu/Phe/Val/Trp_DH_C"/>
</dbReference>
<feature type="active site" description="Proton donor" evidence="4">
    <location>
        <position position="104"/>
    </location>
</feature>
<feature type="binding site" evidence="5">
    <location>
        <position position="348"/>
    </location>
    <ligand>
        <name>substrate</name>
    </ligand>
</feature>
<dbReference type="InterPro" id="IPR006097">
    <property type="entry name" value="Glu/Leu/Phe/Val/Trp_DH_dimer"/>
</dbReference>
<evidence type="ECO:0000256" key="5">
    <source>
        <dbReference type="PIRSR" id="PIRSR000185-2"/>
    </source>
</evidence>
<dbReference type="InterPro" id="IPR033922">
    <property type="entry name" value="NAD_bind_Glu_DH"/>
</dbReference>
<accession>A0A1F6EAV4</accession>
<dbReference type="PIRSF" id="PIRSF000185">
    <property type="entry name" value="Glu_DH"/>
    <property type="match status" value="1"/>
</dbReference>
<evidence type="ECO:0000259" key="8">
    <source>
        <dbReference type="SMART" id="SM00839"/>
    </source>
</evidence>
<feature type="binding site" evidence="5">
    <location>
        <position position="92"/>
    </location>
    <ligand>
        <name>substrate</name>
    </ligand>
</feature>
<dbReference type="CDD" id="cd01076">
    <property type="entry name" value="NAD_bind_1_Glu_DH"/>
    <property type="match status" value="1"/>
</dbReference>
<evidence type="ECO:0000256" key="7">
    <source>
        <dbReference type="RuleBase" id="RU004417"/>
    </source>
</evidence>
<dbReference type="Gene3D" id="3.40.50.720">
    <property type="entry name" value="NAD(P)-binding Rossmann-like Domain"/>
    <property type="match status" value="1"/>
</dbReference>
<dbReference type="PANTHER" id="PTHR11606:SF13">
    <property type="entry name" value="GLUTAMATE DEHYDROGENASE 1, MITOCHONDRIAL"/>
    <property type="match status" value="1"/>
</dbReference>
<evidence type="ECO:0000256" key="6">
    <source>
        <dbReference type="PIRSR" id="PIRSR000185-3"/>
    </source>
</evidence>
<feature type="domain" description="Glutamate/phenylalanine/leucine/valine/L-tryptophan dehydrogenase C-terminal" evidence="8">
    <location>
        <begin position="181"/>
        <end position="407"/>
    </location>
</feature>
<dbReference type="GO" id="GO:0004352">
    <property type="term" value="F:glutamate dehydrogenase (NAD+) activity"/>
    <property type="evidence" value="ECO:0007669"/>
    <property type="project" value="TreeGrafter"/>
</dbReference>
<dbReference type="Gene3D" id="3.40.50.10860">
    <property type="entry name" value="Leucine Dehydrogenase, chain A, domain 1"/>
    <property type="match status" value="1"/>
</dbReference>
<protein>
    <recommendedName>
        <fullName evidence="3">Glutamate dehydrogenase</fullName>
    </recommendedName>
</protein>
<proteinExistence type="inferred from homology"/>
<dbReference type="PROSITE" id="PS00074">
    <property type="entry name" value="GLFV_DEHYDROGENASE"/>
    <property type="match status" value="1"/>
</dbReference>
<reference evidence="9 10" key="1">
    <citation type="journal article" date="2016" name="Nat. Commun.">
        <title>Thousands of microbial genomes shed light on interconnected biogeochemical processes in an aquifer system.</title>
        <authorList>
            <person name="Anantharaman K."/>
            <person name="Brown C.T."/>
            <person name="Hug L.A."/>
            <person name="Sharon I."/>
            <person name="Castelle C.J."/>
            <person name="Probst A.J."/>
            <person name="Thomas B.C."/>
            <person name="Singh A."/>
            <person name="Wilkins M.J."/>
            <person name="Karaoz U."/>
            <person name="Brodie E.L."/>
            <person name="Williams K.H."/>
            <person name="Hubbard S.S."/>
            <person name="Banfield J.F."/>
        </authorList>
    </citation>
    <scope>NUCLEOTIDE SEQUENCE [LARGE SCALE GENOMIC DNA]</scope>
</reference>
<feature type="binding site" evidence="5">
    <location>
        <position position="68"/>
    </location>
    <ligand>
        <name>substrate</name>
    </ligand>
</feature>
<dbReference type="PRINTS" id="PR00082">
    <property type="entry name" value="GLFDHDRGNASE"/>
</dbReference>
<comment type="caution">
    <text evidence="9">The sequence shown here is derived from an EMBL/GenBank/DDBJ whole genome shotgun (WGS) entry which is preliminary data.</text>
</comment>
<dbReference type="InterPro" id="IPR014362">
    <property type="entry name" value="Glu_DH"/>
</dbReference>
<feature type="site" description="Important for catalysis" evidence="6">
    <location>
        <position position="144"/>
    </location>
</feature>
<keyword evidence="2 3" id="KW-0560">Oxidoreductase</keyword>
<dbReference type="InterPro" id="IPR033524">
    <property type="entry name" value="Glu/Leu/Phe/Val_DH_AS"/>
</dbReference>
<feature type="binding site" evidence="5">
    <location>
        <position position="219"/>
    </location>
    <ligand>
        <name>NAD(+)</name>
        <dbReference type="ChEBI" id="CHEBI:57540"/>
    </ligand>
</feature>
<name>A0A1F6EAV4_9BACT</name>
<evidence type="ECO:0000256" key="2">
    <source>
        <dbReference type="ARBA" id="ARBA00023002"/>
    </source>
</evidence>
<dbReference type="Pfam" id="PF02812">
    <property type="entry name" value="ELFV_dehydrog_N"/>
    <property type="match status" value="1"/>
</dbReference>
<dbReference type="FunFam" id="3.40.50.10860:FF:000003">
    <property type="entry name" value="Glutamate dehydrogenase"/>
    <property type="match status" value="1"/>
</dbReference>
<dbReference type="SUPFAM" id="SSF53223">
    <property type="entry name" value="Aminoacid dehydrogenase-like, N-terminal domain"/>
    <property type="match status" value="1"/>
</dbReference>
<keyword evidence="5" id="KW-0547">Nucleotide-binding</keyword>
<dbReference type="SUPFAM" id="SSF51735">
    <property type="entry name" value="NAD(P)-binding Rossmann-fold domains"/>
    <property type="match status" value="1"/>
</dbReference>
<comment type="similarity">
    <text evidence="1 3 7">Belongs to the Glu/Leu/Phe/Val dehydrogenases family.</text>
</comment>
<dbReference type="PANTHER" id="PTHR11606">
    <property type="entry name" value="GLUTAMATE DEHYDROGENASE"/>
    <property type="match status" value="1"/>
</dbReference>
<dbReference type="AlphaFoldDB" id="A0A1F6EAV4"/>